<dbReference type="AlphaFoldDB" id="A0A845GDC5"/>
<dbReference type="RefSeq" id="WP_161081883.1">
    <property type="nucleotide sequence ID" value="NZ_WWCX01000001.1"/>
</dbReference>
<comment type="caution">
    <text evidence="1">The sequence shown here is derived from an EMBL/GenBank/DDBJ whole genome shotgun (WGS) entry which is preliminary data.</text>
</comment>
<gene>
    <name evidence="1" type="ORF">GTP90_01965</name>
</gene>
<organism evidence="1 2">
    <name type="scientific">Duganella vulcania</name>
    <dbReference type="NCBI Taxonomy" id="2692166"/>
    <lineage>
        <taxon>Bacteria</taxon>
        <taxon>Pseudomonadati</taxon>
        <taxon>Pseudomonadota</taxon>
        <taxon>Betaproteobacteria</taxon>
        <taxon>Burkholderiales</taxon>
        <taxon>Oxalobacteraceae</taxon>
        <taxon>Telluria group</taxon>
        <taxon>Duganella</taxon>
    </lineage>
</organism>
<evidence type="ECO:0000313" key="2">
    <source>
        <dbReference type="Proteomes" id="UP000447355"/>
    </source>
</evidence>
<reference evidence="1" key="1">
    <citation type="submission" date="2019-12" db="EMBL/GenBank/DDBJ databases">
        <title>Novel species isolated from a subtropical stream in China.</title>
        <authorList>
            <person name="Lu H."/>
        </authorList>
    </citation>
    <scope>NUCLEOTIDE SEQUENCE [LARGE SCALE GENOMIC DNA]</scope>
    <source>
        <strain evidence="1">FT81W</strain>
    </source>
</reference>
<accession>A0A845GDC5</accession>
<name>A0A845GDC5_9BURK</name>
<proteinExistence type="predicted"/>
<sequence length="63" mass="6774">MSKLHGYSEQEKAQIKTLMCRLVEGRIESGEIEATDEAIKAAMPQALADAKAAFNAAAEYLCG</sequence>
<protein>
    <submittedName>
        <fullName evidence="1">Uncharacterized protein</fullName>
    </submittedName>
</protein>
<dbReference type="Proteomes" id="UP000447355">
    <property type="component" value="Unassembled WGS sequence"/>
</dbReference>
<evidence type="ECO:0000313" key="1">
    <source>
        <dbReference type="EMBL" id="MYM92623.1"/>
    </source>
</evidence>
<dbReference type="EMBL" id="WWCX01000001">
    <property type="protein sequence ID" value="MYM92623.1"/>
    <property type="molecule type" value="Genomic_DNA"/>
</dbReference>